<sequence length="136" mass="15048">MFDEYLEPTRVERPVSPAPAVSVSVTSAGIAVNYSRGKKNLFAPIDNDPFINVFAPEPSLDASSFGDLSSAESPYELVPQPDCVMIIALKWIYKLKFDEYGDVLKNKARLVAKGHRQEKGIDFKESFAPVARIKAI</sequence>
<organism evidence="2 3">
    <name type="scientific">Tanacetum coccineum</name>
    <dbReference type="NCBI Taxonomy" id="301880"/>
    <lineage>
        <taxon>Eukaryota</taxon>
        <taxon>Viridiplantae</taxon>
        <taxon>Streptophyta</taxon>
        <taxon>Embryophyta</taxon>
        <taxon>Tracheophyta</taxon>
        <taxon>Spermatophyta</taxon>
        <taxon>Magnoliopsida</taxon>
        <taxon>eudicotyledons</taxon>
        <taxon>Gunneridae</taxon>
        <taxon>Pentapetalae</taxon>
        <taxon>asterids</taxon>
        <taxon>campanulids</taxon>
        <taxon>Asterales</taxon>
        <taxon>Asteraceae</taxon>
        <taxon>Asteroideae</taxon>
        <taxon>Anthemideae</taxon>
        <taxon>Anthemidinae</taxon>
        <taxon>Tanacetum</taxon>
    </lineage>
</organism>
<evidence type="ECO:0000313" key="3">
    <source>
        <dbReference type="Proteomes" id="UP001151760"/>
    </source>
</evidence>
<gene>
    <name evidence="2" type="ORF">Tco_0752151</name>
</gene>
<dbReference type="InterPro" id="IPR013103">
    <property type="entry name" value="RVT_2"/>
</dbReference>
<dbReference type="Pfam" id="PF07727">
    <property type="entry name" value="RVT_2"/>
    <property type="match status" value="1"/>
</dbReference>
<reference evidence="2" key="1">
    <citation type="journal article" date="2022" name="Int. J. Mol. Sci.">
        <title>Draft Genome of Tanacetum Coccineum: Genomic Comparison of Closely Related Tanacetum-Family Plants.</title>
        <authorList>
            <person name="Yamashiro T."/>
            <person name="Shiraishi A."/>
            <person name="Nakayama K."/>
            <person name="Satake H."/>
        </authorList>
    </citation>
    <scope>NUCLEOTIDE SEQUENCE</scope>
</reference>
<evidence type="ECO:0000259" key="1">
    <source>
        <dbReference type="Pfam" id="PF07727"/>
    </source>
</evidence>
<evidence type="ECO:0000313" key="2">
    <source>
        <dbReference type="EMBL" id="GJS85610.1"/>
    </source>
</evidence>
<keyword evidence="3" id="KW-1185">Reference proteome</keyword>
<comment type="caution">
    <text evidence="2">The sequence shown here is derived from an EMBL/GenBank/DDBJ whole genome shotgun (WGS) entry which is preliminary data.</text>
</comment>
<accession>A0ABQ4Z710</accession>
<dbReference type="EMBL" id="BQNB010011063">
    <property type="protein sequence ID" value="GJS85610.1"/>
    <property type="molecule type" value="Genomic_DNA"/>
</dbReference>
<feature type="domain" description="Reverse transcriptase Ty1/copia-type" evidence="1">
    <location>
        <begin position="75"/>
        <end position="136"/>
    </location>
</feature>
<dbReference type="Proteomes" id="UP001151760">
    <property type="component" value="Unassembled WGS sequence"/>
</dbReference>
<proteinExistence type="predicted"/>
<reference evidence="2" key="2">
    <citation type="submission" date="2022-01" db="EMBL/GenBank/DDBJ databases">
        <authorList>
            <person name="Yamashiro T."/>
            <person name="Shiraishi A."/>
            <person name="Satake H."/>
            <person name="Nakayama K."/>
        </authorList>
    </citation>
    <scope>NUCLEOTIDE SEQUENCE</scope>
</reference>
<name>A0ABQ4Z710_9ASTR</name>
<protein>
    <submittedName>
        <fullName evidence="2">Retrovirus-related pol polyprotein from transposon TNT 1-94</fullName>
    </submittedName>
</protein>